<evidence type="ECO:0000256" key="4">
    <source>
        <dbReference type="ARBA" id="ARBA00022753"/>
    </source>
</evidence>
<evidence type="ECO:0000256" key="2">
    <source>
        <dbReference type="ARBA" id="ARBA00006190"/>
    </source>
</evidence>
<evidence type="ECO:0000256" key="5">
    <source>
        <dbReference type="ARBA" id="ARBA00022927"/>
    </source>
</evidence>
<evidence type="ECO:0000256" key="1">
    <source>
        <dbReference type="ARBA" id="ARBA00004608"/>
    </source>
</evidence>
<evidence type="ECO:0000256" key="3">
    <source>
        <dbReference type="ARBA" id="ARBA00022448"/>
    </source>
</evidence>
<sequence length="322" mass="35826">MCVSVSSMGNCVAATGVASKRLRQPHGLENPVEITERDKVILTIKATRDRVTKLRNRYEVAAARELDVARALVASGRRERALLVLRRMKVQERAVMVAETSLGRLEEMLILIETAELQRDTLLQIKQSSTLVKHLNEQVEFSSVDDLLLESHEAAERARQIETALQGQVTPDIEAHAQRALAQLYRDQEPLVRSHGELIRHSNPIVDIEIHHRSASGHRIGSSRGVTEHSRPARHPFGLQRTPDEHVAAQDPSTETPDSHTRTSNDDRSESHVAMSFGDLTESQRTPWDCVGFIHDTNGMTLESDLESAQKTSACTAVAEPL</sequence>
<dbReference type="GO" id="GO:0032511">
    <property type="term" value="P:late endosome to vacuole transport via multivesicular body sorting pathway"/>
    <property type="evidence" value="ECO:0007669"/>
    <property type="project" value="TreeGrafter"/>
</dbReference>
<keyword evidence="5" id="KW-0653">Protein transport</keyword>
<dbReference type="PANTHER" id="PTHR22761:SF5">
    <property type="entry name" value="CHARGED MULTIVESICULAR BODY PROTEIN 6"/>
    <property type="match status" value="1"/>
</dbReference>
<feature type="region of interest" description="Disordered" evidence="7">
    <location>
        <begin position="213"/>
        <end position="271"/>
    </location>
</feature>
<organism evidence="8 9">
    <name type="scientific">Cyanidiococcus yangmingshanensis</name>
    <dbReference type="NCBI Taxonomy" id="2690220"/>
    <lineage>
        <taxon>Eukaryota</taxon>
        <taxon>Rhodophyta</taxon>
        <taxon>Bangiophyceae</taxon>
        <taxon>Cyanidiales</taxon>
        <taxon>Cyanidiaceae</taxon>
        <taxon>Cyanidiococcus</taxon>
    </lineage>
</organism>
<dbReference type="GO" id="GO:0005771">
    <property type="term" value="C:multivesicular body"/>
    <property type="evidence" value="ECO:0007669"/>
    <property type="project" value="TreeGrafter"/>
</dbReference>
<dbReference type="Pfam" id="PF03357">
    <property type="entry name" value="Snf7"/>
    <property type="match status" value="1"/>
</dbReference>
<protein>
    <submittedName>
        <fullName evidence="8">Charged multivesicular body protein 6</fullName>
    </submittedName>
</protein>
<evidence type="ECO:0000256" key="7">
    <source>
        <dbReference type="SAM" id="MobiDB-lite"/>
    </source>
</evidence>
<keyword evidence="4" id="KW-0967">Endosome</keyword>
<feature type="compositionally biased region" description="Basic and acidic residues" evidence="7">
    <location>
        <begin position="257"/>
        <end position="271"/>
    </location>
</feature>
<dbReference type="OrthoDB" id="441172at2759"/>
<proteinExistence type="inferred from homology"/>
<evidence type="ECO:0000256" key="6">
    <source>
        <dbReference type="ARBA" id="ARBA00023136"/>
    </source>
</evidence>
<keyword evidence="3" id="KW-0813">Transport</keyword>
<keyword evidence="6" id="KW-0472">Membrane</keyword>
<accession>A0A7J7INW7</accession>
<dbReference type="PANTHER" id="PTHR22761">
    <property type="entry name" value="CHARGED MULTIVESICULAR BODY PROTEIN"/>
    <property type="match status" value="1"/>
</dbReference>
<evidence type="ECO:0000313" key="9">
    <source>
        <dbReference type="Proteomes" id="UP000530660"/>
    </source>
</evidence>
<name>A0A7J7INW7_9RHOD</name>
<dbReference type="GO" id="GO:0006900">
    <property type="term" value="P:vesicle budding from membrane"/>
    <property type="evidence" value="ECO:0007669"/>
    <property type="project" value="TreeGrafter"/>
</dbReference>
<comment type="similarity">
    <text evidence="2">Belongs to the SNF7 family.</text>
</comment>
<comment type="caution">
    <text evidence="8">The sequence shown here is derived from an EMBL/GenBank/DDBJ whole genome shotgun (WGS) entry which is preliminary data.</text>
</comment>
<dbReference type="GO" id="GO:0015031">
    <property type="term" value="P:protein transport"/>
    <property type="evidence" value="ECO:0007669"/>
    <property type="project" value="UniProtKB-KW"/>
</dbReference>
<evidence type="ECO:0000313" key="8">
    <source>
        <dbReference type="EMBL" id="KAF6004835.1"/>
    </source>
</evidence>
<keyword evidence="9" id="KW-1185">Reference proteome</keyword>
<gene>
    <name evidence="8" type="primary">CHMP6</name>
    <name evidence="8" type="ORF">F1559_002737</name>
</gene>
<dbReference type="InterPro" id="IPR005024">
    <property type="entry name" value="Snf7_fam"/>
</dbReference>
<dbReference type="GO" id="GO:0000815">
    <property type="term" value="C:ESCRT III complex"/>
    <property type="evidence" value="ECO:0007669"/>
    <property type="project" value="TreeGrafter"/>
</dbReference>
<dbReference type="AlphaFoldDB" id="A0A7J7INW7"/>
<reference evidence="8 9" key="1">
    <citation type="journal article" date="2020" name="J. Phycol.">
        <title>Comparative genome analysis reveals Cyanidiococcus gen. nov., a new extremophilic red algal genus sister to Cyanidioschyzon (Cyanidioschyzonaceae, Rhodophyta).</title>
        <authorList>
            <person name="Liu S.-L."/>
            <person name="Chiang Y.-R."/>
            <person name="Yoon H.S."/>
            <person name="Fu H.-Y."/>
        </authorList>
    </citation>
    <scope>NUCLEOTIDE SEQUENCE [LARGE SCALE GENOMIC DNA]</scope>
    <source>
        <strain evidence="8 9">THAL066</strain>
    </source>
</reference>
<comment type="subcellular location">
    <subcellularLocation>
        <location evidence="1">Endosome membrane</location>
    </subcellularLocation>
</comment>
<dbReference type="Proteomes" id="UP000530660">
    <property type="component" value="Unassembled WGS sequence"/>
</dbReference>
<dbReference type="EMBL" id="VWRR01000002">
    <property type="protein sequence ID" value="KAF6004835.1"/>
    <property type="molecule type" value="Genomic_DNA"/>
</dbReference>